<keyword evidence="1" id="KW-0472">Membrane</keyword>
<name>A0A9P7ZXK2_9HYPO</name>
<dbReference type="Proteomes" id="UP000887229">
    <property type="component" value="Unassembled WGS sequence"/>
</dbReference>
<feature type="transmembrane region" description="Helical" evidence="1">
    <location>
        <begin position="7"/>
        <end position="24"/>
    </location>
</feature>
<dbReference type="EMBL" id="MU251242">
    <property type="protein sequence ID" value="KAG9259175.1"/>
    <property type="molecule type" value="Genomic_DNA"/>
</dbReference>
<comment type="caution">
    <text evidence="2">The sequence shown here is derived from an EMBL/GenBank/DDBJ whole genome shotgun (WGS) entry which is preliminary data.</text>
</comment>
<accession>A0A9P7ZXK2</accession>
<sequence length="84" mass="9204">MLSKVTLATVVIPGEYVLLAIAYWQNTKSAGRAIAVRQTSMSFCTLWLSGSLALMARRWRSVTGCMSCTQWTLKTGDAMNGDLL</sequence>
<dbReference type="RefSeq" id="XP_046123099.1">
    <property type="nucleotide sequence ID" value="XM_046258768.1"/>
</dbReference>
<dbReference type="GeneID" id="70289671"/>
<feature type="transmembrane region" description="Helical" evidence="1">
    <location>
        <begin position="36"/>
        <end position="56"/>
    </location>
</feature>
<reference evidence="2" key="1">
    <citation type="journal article" date="2021" name="IMA Fungus">
        <title>Genomic characterization of three marine fungi, including Emericellopsis atlantica sp. nov. with signatures of a generalist lifestyle and marine biomass degradation.</title>
        <authorList>
            <person name="Hagestad O.C."/>
            <person name="Hou L."/>
            <person name="Andersen J.H."/>
            <person name="Hansen E.H."/>
            <person name="Altermark B."/>
            <person name="Li C."/>
            <person name="Kuhnert E."/>
            <person name="Cox R.J."/>
            <person name="Crous P.W."/>
            <person name="Spatafora J.W."/>
            <person name="Lail K."/>
            <person name="Amirebrahimi M."/>
            <person name="Lipzen A."/>
            <person name="Pangilinan J."/>
            <person name="Andreopoulos W."/>
            <person name="Hayes R.D."/>
            <person name="Ng V."/>
            <person name="Grigoriev I.V."/>
            <person name="Jackson S.A."/>
            <person name="Sutton T.D.S."/>
            <person name="Dobson A.D.W."/>
            <person name="Rama T."/>
        </authorList>
    </citation>
    <scope>NUCLEOTIDE SEQUENCE</scope>
    <source>
        <strain evidence="2">TS7</strain>
    </source>
</reference>
<gene>
    <name evidence="2" type="ORF">F5Z01DRAFT_28360</name>
</gene>
<evidence type="ECO:0000313" key="3">
    <source>
        <dbReference type="Proteomes" id="UP000887229"/>
    </source>
</evidence>
<evidence type="ECO:0000256" key="1">
    <source>
        <dbReference type="SAM" id="Phobius"/>
    </source>
</evidence>
<organism evidence="2 3">
    <name type="scientific">Emericellopsis atlantica</name>
    <dbReference type="NCBI Taxonomy" id="2614577"/>
    <lineage>
        <taxon>Eukaryota</taxon>
        <taxon>Fungi</taxon>
        <taxon>Dikarya</taxon>
        <taxon>Ascomycota</taxon>
        <taxon>Pezizomycotina</taxon>
        <taxon>Sordariomycetes</taxon>
        <taxon>Hypocreomycetidae</taxon>
        <taxon>Hypocreales</taxon>
        <taxon>Bionectriaceae</taxon>
        <taxon>Emericellopsis</taxon>
    </lineage>
</organism>
<keyword evidence="3" id="KW-1185">Reference proteome</keyword>
<proteinExistence type="predicted"/>
<dbReference type="AlphaFoldDB" id="A0A9P7ZXK2"/>
<protein>
    <submittedName>
        <fullName evidence="2">Uncharacterized protein</fullName>
    </submittedName>
</protein>
<keyword evidence="1" id="KW-1133">Transmembrane helix</keyword>
<evidence type="ECO:0000313" key="2">
    <source>
        <dbReference type="EMBL" id="KAG9259175.1"/>
    </source>
</evidence>
<keyword evidence="1" id="KW-0812">Transmembrane</keyword>